<dbReference type="EMBL" id="CP001397">
    <property type="protein sequence ID" value="AGC77513.1"/>
    <property type="molecule type" value="Genomic_DNA"/>
</dbReference>
<dbReference type="Gene3D" id="2.80.10.50">
    <property type="match status" value="1"/>
</dbReference>
<dbReference type="Pfam" id="PF17164">
    <property type="entry name" value="DUF5122"/>
    <property type="match status" value="1"/>
</dbReference>
<keyword evidence="1" id="KW-0732">Signal</keyword>
<dbReference type="eggNOG" id="COG2931">
    <property type="taxonomic scope" value="Bacteria"/>
</dbReference>
<dbReference type="KEGG" id="ndo:DDD_2386"/>
<dbReference type="Proteomes" id="UP000011173">
    <property type="component" value="Chromosome"/>
</dbReference>
<dbReference type="HOGENOM" id="CLU_1146284_0_0_10"/>
<name>L7WF43_NONDD</name>
<dbReference type="PATRIC" id="fig|592029.3.peg.2363"/>
<reference evidence="2 3" key="1">
    <citation type="journal article" date="2013" name="Genome Biol. Evol.">
        <title>Genomic makeup of the marine flavobacterium Nonlabens (Donghaeana) dokdonensis DSW-6 and identification of a novel class of rhodopsins.</title>
        <authorList>
            <person name="Kwon S.K."/>
            <person name="Kim B.K."/>
            <person name="Song J.Y."/>
            <person name="Kwak M.J."/>
            <person name="Lee C.H."/>
            <person name="Yoon J.H."/>
            <person name="Oh T.K."/>
            <person name="Kim J.F."/>
        </authorList>
    </citation>
    <scope>NUCLEOTIDE SEQUENCE [LARGE SCALE GENOMIC DNA]</scope>
    <source>
        <strain evidence="3">DSM 17205 / KCTC 12402 / DSW-6</strain>
    </source>
</reference>
<dbReference type="STRING" id="592029.DDD_2386"/>
<dbReference type="NCBIfam" id="TIGR04183">
    <property type="entry name" value="Por_Secre_tail"/>
    <property type="match status" value="1"/>
</dbReference>
<accession>L7WF43</accession>
<evidence type="ECO:0000256" key="1">
    <source>
        <dbReference type="ARBA" id="ARBA00022729"/>
    </source>
</evidence>
<protein>
    <submittedName>
        <fullName evidence="2">Hemolysin-type calcium-binding region</fullName>
    </submittedName>
</protein>
<proteinExistence type="predicted"/>
<evidence type="ECO:0000313" key="3">
    <source>
        <dbReference type="Proteomes" id="UP000011173"/>
    </source>
</evidence>
<sequence length="242" mass="26718">MENGKIGLLGTYSTFFSGTDDVLNVSVLNADGSFDTTFSPTGINTYQIIPSQNNRANDILFQPDGKLLMMYRSTPSGAGYNSLLTRLNTDGTVDTSFAPSSLGHSNNNFSLNASTTISEFYDMELMDDGTLFTLGFGNNFAPTWFDAVVMKILIPDAALSNEDVNTIDFKVFPNPASGILNFQTTLPIDKVELYDTLGRLLSTQFPLDYNLSLEHLNRKQNVILAKFYSNNQIITKKVVIKK</sequence>
<organism evidence="2 3">
    <name type="scientific">Nonlabens dokdonensis (strain DSM 17205 / KCTC 12402 / DSW-6)</name>
    <name type="common">Donghaeana dokdonensis</name>
    <dbReference type="NCBI Taxonomy" id="592029"/>
    <lineage>
        <taxon>Bacteria</taxon>
        <taxon>Pseudomonadati</taxon>
        <taxon>Bacteroidota</taxon>
        <taxon>Flavobacteriia</taxon>
        <taxon>Flavobacteriales</taxon>
        <taxon>Flavobacteriaceae</taxon>
        <taxon>Nonlabens</taxon>
    </lineage>
</organism>
<dbReference type="AlphaFoldDB" id="L7WF43"/>
<dbReference type="InterPro" id="IPR013431">
    <property type="entry name" value="Delta_60_rpt"/>
</dbReference>
<evidence type="ECO:0000313" key="2">
    <source>
        <dbReference type="EMBL" id="AGC77513.1"/>
    </source>
</evidence>
<dbReference type="InterPro" id="IPR026444">
    <property type="entry name" value="Secre_tail"/>
</dbReference>
<gene>
    <name evidence="2" type="ordered locus">DDD_2386</name>
</gene>